<accession>L1MIA6</accession>
<evidence type="ECO:0000313" key="1">
    <source>
        <dbReference type="EMBL" id="EKX90967.1"/>
    </source>
</evidence>
<dbReference type="GeneID" id="84896309"/>
<keyword evidence="2" id="KW-1185">Reference proteome</keyword>
<dbReference type="eggNOG" id="COG3189">
    <property type="taxonomic scope" value="Bacteria"/>
</dbReference>
<dbReference type="EMBL" id="AMEM01000016">
    <property type="protein sequence ID" value="EKX90967.1"/>
    <property type="molecule type" value="Genomic_DNA"/>
</dbReference>
<dbReference type="STRING" id="1035195.HMPREF9997_01033"/>
<organism evidence="1 2">
    <name type="scientific">Corynebacterium durum F0235</name>
    <dbReference type="NCBI Taxonomy" id="1035195"/>
    <lineage>
        <taxon>Bacteria</taxon>
        <taxon>Bacillati</taxon>
        <taxon>Actinomycetota</taxon>
        <taxon>Actinomycetes</taxon>
        <taxon>Mycobacteriales</taxon>
        <taxon>Corynebacteriaceae</taxon>
        <taxon>Corynebacterium</taxon>
    </lineage>
</organism>
<gene>
    <name evidence="1" type="ORF">HMPREF9997_01033</name>
</gene>
<proteinExistence type="predicted"/>
<dbReference type="InterPro" id="IPR052552">
    <property type="entry name" value="YeaO-like"/>
</dbReference>
<dbReference type="HOGENOM" id="CLU_137928_0_0_11"/>
<sequence length="129" mass="14516">MTVTAVKVHDIIHDPPLIDVVGATVLVDRLWPRGVAKTQFTPDYWLKDVAPSTELRKWFGHEPARFTEFRERYLAELDAAYSAGSQELHELMSLVESGDVVLVYAAHSRTCNHAIVLEEWLSAPKDGSE</sequence>
<name>L1MIA6_9CORY</name>
<dbReference type="AlphaFoldDB" id="L1MIA6"/>
<reference evidence="1 2" key="1">
    <citation type="submission" date="2012-05" db="EMBL/GenBank/DDBJ databases">
        <authorList>
            <person name="Weinstock G."/>
            <person name="Sodergren E."/>
            <person name="Lobos E.A."/>
            <person name="Fulton L."/>
            <person name="Fulton R."/>
            <person name="Courtney L."/>
            <person name="Fronick C."/>
            <person name="O'Laughlin M."/>
            <person name="Godfrey J."/>
            <person name="Wilson R.M."/>
            <person name="Miner T."/>
            <person name="Farmer C."/>
            <person name="Delehaunty K."/>
            <person name="Cordes M."/>
            <person name="Minx P."/>
            <person name="Tomlinson C."/>
            <person name="Chen J."/>
            <person name="Wollam A."/>
            <person name="Pepin K.H."/>
            <person name="Bhonagiri V."/>
            <person name="Zhang X."/>
            <person name="Suruliraj S."/>
            <person name="Warren W."/>
            <person name="Mitreva M."/>
            <person name="Mardis E.R."/>
            <person name="Wilson R.K."/>
        </authorList>
    </citation>
    <scope>NUCLEOTIDE SEQUENCE [LARGE SCALE GENOMIC DNA]</scope>
    <source>
        <strain evidence="1 2">F0235</strain>
    </source>
</reference>
<dbReference type="PANTHER" id="PTHR36849">
    <property type="entry name" value="CYTOPLASMIC PROTEIN-RELATED"/>
    <property type="match status" value="1"/>
</dbReference>
<dbReference type="OrthoDB" id="9790745at2"/>
<dbReference type="PATRIC" id="fig|1035195.3.peg.919"/>
<protein>
    <submittedName>
        <fullName evidence="1">Uncharacterized protein</fullName>
    </submittedName>
</protein>
<dbReference type="PANTHER" id="PTHR36849:SF1">
    <property type="entry name" value="CYTOPLASMIC PROTEIN"/>
    <property type="match status" value="1"/>
</dbReference>
<dbReference type="Proteomes" id="UP000010445">
    <property type="component" value="Unassembled WGS sequence"/>
</dbReference>
<dbReference type="RefSeq" id="WP_006063272.1">
    <property type="nucleotide sequence ID" value="NZ_KB290830.1"/>
</dbReference>
<comment type="caution">
    <text evidence="1">The sequence shown here is derived from an EMBL/GenBank/DDBJ whole genome shotgun (WGS) entry which is preliminary data.</text>
</comment>
<evidence type="ECO:0000313" key="2">
    <source>
        <dbReference type="Proteomes" id="UP000010445"/>
    </source>
</evidence>
<dbReference type="Pfam" id="PF22752">
    <property type="entry name" value="DUF488-N3i"/>
    <property type="match status" value="1"/>
</dbReference>